<keyword evidence="2" id="KW-0472">Membrane</keyword>
<organism evidence="4 5">
    <name type="scientific">Dyadobacter arcticus</name>
    <dbReference type="NCBI Taxonomy" id="1078754"/>
    <lineage>
        <taxon>Bacteria</taxon>
        <taxon>Pseudomonadati</taxon>
        <taxon>Bacteroidota</taxon>
        <taxon>Cytophagia</taxon>
        <taxon>Cytophagales</taxon>
        <taxon>Spirosomataceae</taxon>
        <taxon>Dyadobacter</taxon>
    </lineage>
</organism>
<name>A0ABX0UFX1_9BACT</name>
<dbReference type="PROSITE" id="PS50181">
    <property type="entry name" value="FBOX"/>
    <property type="match status" value="1"/>
</dbReference>
<evidence type="ECO:0000313" key="5">
    <source>
        <dbReference type="Proteomes" id="UP001179181"/>
    </source>
</evidence>
<dbReference type="InterPro" id="IPR052173">
    <property type="entry name" value="Beta-lactam_resp_regulator"/>
</dbReference>
<gene>
    <name evidence="4" type="ORF">FHS68_001059</name>
</gene>
<feature type="transmembrane region" description="Helical" evidence="2">
    <location>
        <begin position="290"/>
        <end position="312"/>
    </location>
</feature>
<protein>
    <submittedName>
        <fullName evidence="4">Beta-lactamase regulating signal transducer with metallopeptidase domain</fullName>
    </submittedName>
</protein>
<comment type="caution">
    <text evidence="4">The sequence shown here is derived from an EMBL/GenBank/DDBJ whole genome shotgun (WGS) entry which is preliminary data.</text>
</comment>
<dbReference type="PANTHER" id="PTHR34978">
    <property type="entry name" value="POSSIBLE SENSOR-TRANSDUCER PROTEIN BLAR"/>
    <property type="match status" value="1"/>
</dbReference>
<feature type="transmembrane region" description="Helical" evidence="2">
    <location>
        <begin position="249"/>
        <end position="270"/>
    </location>
</feature>
<dbReference type="PANTHER" id="PTHR34978:SF3">
    <property type="entry name" value="SLR0241 PROTEIN"/>
    <property type="match status" value="1"/>
</dbReference>
<sequence>MLFPYLLKVSLLLGVLTLGYRWMVQFETYSKFNRLLLWLNVLAAWSLPLIPLPNWGPTRIQAEFHQSIPKIAQAAPAVKHKIAAYNPAPTVVSHQRLSSLNQKLKSLHVMQWLLVVYISGVLVLASHFFYQVGGLVWVLLRSPKEKSDRRVVFVRNLRSNSPYSFFQWIIVNPEKHQPGELQHIIAHETEHALQWHSLDLLLAELQRIVLWFNPFAWFHQKLVQANLEYLADRAVLDGGFERKQYQYSLLNAILCTTEVPLTTSFAQSLLKNRIKMMNKKPSHYLAWGKYALLLAVLYVSSAFVAPYTLTLVKLPPSILRPALKTLATNDKVNFKEVSSKILSLGPSKAESLIEELKKKTPETTKAIQPSRSKWVIKKNDALFWVISPLATLDDINEIRNEVKSFDAELNINSIEYDPLQSFIARITVHVNVKSGSSSTAKEGTDRYSPMKGESGYLTKSGSLGTGSVPNELEKQLQMDYEKALALSKKNEPYYFETRLMEKITALGSSSSHAFDKNTLNGAAAESAFRYDGVGKSTDNFLKLEPEHRNSELYLNSKPATFTELNSLSFDLVRSIKIIRDARGKKYMIVYTN</sequence>
<feature type="region of interest" description="Disordered" evidence="1">
    <location>
        <begin position="435"/>
        <end position="464"/>
    </location>
</feature>
<accession>A0ABX0UFX1</accession>
<evidence type="ECO:0000256" key="1">
    <source>
        <dbReference type="SAM" id="MobiDB-lite"/>
    </source>
</evidence>
<dbReference type="Pfam" id="PF05569">
    <property type="entry name" value="Peptidase_M56"/>
    <property type="match status" value="1"/>
</dbReference>
<evidence type="ECO:0000259" key="3">
    <source>
        <dbReference type="PROSITE" id="PS50181"/>
    </source>
</evidence>
<dbReference type="Proteomes" id="UP001179181">
    <property type="component" value="Unassembled WGS sequence"/>
</dbReference>
<keyword evidence="2" id="KW-0812">Transmembrane</keyword>
<feature type="domain" description="F-box" evidence="3">
    <location>
        <begin position="308"/>
        <end position="356"/>
    </location>
</feature>
<keyword evidence="5" id="KW-1185">Reference proteome</keyword>
<dbReference type="CDD" id="cd07341">
    <property type="entry name" value="M56_BlaR1_MecR1_like"/>
    <property type="match status" value="1"/>
</dbReference>
<dbReference type="RefSeq" id="WP_167267849.1">
    <property type="nucleotide sequence ID" value="NZ_JAASQJ010000001.1"/>
</dbReference>
<dbReference type="InterPro" id="IPR008756">
    <property type="entry name" value="Peptidase_M56"/>
</dbReference>
<reference evidence="4 5" key="1">
    <citation type="submission" date="2020-03" db="EMBL/GenBank/DDBJ databases">
        <title>Genomic Encyclopedia of Type Strains, Phase IV (KMG-IV): sequencing the most valuable type-strain genomes for metagenomic binning, comparative biology and taxonomic classification.</title>
        <authorList>
            <person name="Goeker M."/>
        </authorList>
    </citation>
    <scope>NUCLEOTIDE SEQUENCE [LARGE SCALE GENOMIC DNA]</scope>
    <source>
        <strain evidence="4 5">DSM 102865</strain>
    </source>
</reference>
<evidence type="ECO:0000313" key="4">
    <source>
        <dbReference type="EMBL" id="NIJ51903.1"/>
    </source>
</evidence>
<evidence type="ECO:0000256" key="2">
    <source>
        <dbReference type="SAM" id="Phobius"/>
    </source>
</evidence>
<dbReference type="EMBL" id="JAASQJ010000001">
    <property type="protein sequence ID" value="NIJ51903.1"/>
    <property type="molecule type" value="Genomic_DNA"/>
</dbReference>
<feature type="transmembrane region" description="Helical" evidence="2">
    <location>
        <begin position="6"/>
        <end position="23"/>
    </location>
</feature>
<proteinExistence type="predicted"/>
<feature type="transmembrane region" description="Helical" evidence="2">
    <location>
        <begin position="114"/>
        <end position="140"/>
    </location>
</feature>
<dbReference type="InterPro" id="IPR001810">
    <property type="entry name" value="F-box_dom"/>
</dbReference>
<feature type="transmembrane region" description="Helical" evidence="2">
    <location>
        <begin position="35"/>
        <end position="52"/>
    </location>
</feature>
<keyword evidence="2" id="KW-1133">Transmembrane helix</keyword>